<evidence type="ECO:0000313" key="1">
    <source>
        <dbReference type="EMBL" id="QAT13023.1"/>
    </source>
</evidence>
<dbReference type="Proteomes" id="UP000596117">
    <property type="component" value="Chromosome"/>
</dbReference>
<dbReference type="AlphaFoldDB" id="A0A410NSR7"/>
<dbReference type="RefSeq" id="WP_128718805.1">
    <property type="nucleotide sequence ID" value="NZ_BJNC01000020.1"/>
</dbReference>
<proteinExistence type="predicted"/>
<dbReference type="EMBL" id="CP066026">
    <property type="protein sequence ID" value="QQB89631.1"/>
    <property type="molecule type" value="Genomic_DNA"/>
</dbReference>
<dbReference type="EMBL" id="CP035093">
    <property type="protein sequence ID" value="QAT13023.1"/>
    <property type="molecule type" value="Genomic_DNA"/>
</dbReference>
<name>A0A410NSR7_BREDI</name>
<dbReference type="KEGG" id="bdm:EQG53_00875"/>
<accession>A0A410NSR7</accession>
<gene>
    <name evidence="1" type="ORF">EQG53_00875</name>
    <name evidence="2" type="ORF">I6H83_04090</name>
</gene>
<reference evidence="2 4" key="2">
    <citation type="submission" date="2020-12" db="EMBL/GenBank/DDBJ databases">
        <title>FDA dAtabase for Regulatory Grade micrObial Sequences (FDA-ARGOS): Supporting development and validation of Infectious Disease Dx tests.</title>
        <authorList>
            <person name="Kerrigan L."/>
            <person name="Long C."/>
            <person name="Tallon L."/>
            <person name="Sadzewicz L."/>
            <person name="Zhao X."/>
            <person name="Boylan J."/>
            <person name="Ott S."/>
            <person name="Bowen H."/>
            <person name="Vavikolanu K."/>
            <person name="Mehta A."/>
            <person name="Aluvathingal J."/>
            <person name="Nadendla S."/>
            <person name="Yan Y."/>
            <person name="Sichtig H."/>
        </authorList>
    </citation>
    <scope>NUCLEOTIDE SEQUENCE [LARGE SCALE GENOMIC DNA]</scope>
    <source>
        <strain evidence="2 4">FDAARGOS_1026</strain>
    </source>
</reference>
<dbReference type="Pfam" id="PF14072">
    <property type="entry name" value="DndB"/>
    <property type="match status" value="1"/>
</dbReference>
<sequence>MAMFTKNVVIGDIHRVKRPGIGAVFVGKITIGDLAQALADGDIKYAPKYQRGMKVSEDNVYDADSLIDIHSDKLLIESKRAEAMAAKYLMALSGEGDRMLFNPDVIWNARREPNRPAADYDEKNRRLTLHSTITVPDSAHRHFAYYLLKQWKTDSETVPDEVVIAEDGETVDKDSLVRWLEGFNPDDAEESAILVQVFNVPREMEGKLFDEYNVEGKKPSTSASIDMFSDKTASRRFVAELQKKCEIFGPSEVETRANTIAAASRKITTVSTLDVAIKPFNVKLRGLEKQKEAYADLIAFFCAFYTVWAEHFPAFLPTASGKARQDLRKTSFAMSNIMFFPMFRLAFETWEGFNKAGKDWRESTDWREGLARLAGDITIDGQFTGPFMARDSEDPYQQGNPGWHGKILVQKFDGQGKPQGWSLSSTRQTRDTAYHYLLEQFSGATPN</sequence>
<protein>
    <recommendedName>
        <fullName evidence="5">DGQHR domain-containing protein</fullName>
    </recommendedName>
</protein>
<reference evidence="1 3" key="1">
    <citation type="submission" date="2019-01" db="EMBL/GenBank/DDBJ databases">
        <title>Brevundimonas diminuta Genome sequencing and assembly.</title>
        <authorList>
            <person name="Chen H."/>
        </authorList>
    </citation>
    <scope>NUCLEOTIDE SEQUENCE [LARGE SCALE GENOMIC DNA]</scope>
    <source>
        <strain evidence="1">ATCC</strain>
        <strain evidence="3">ATCC(B) 19146</strain>
    </source>
</reference>
<evidence type="ECO:0008006" key="5">
    <source>
        <dbReference type="Google" id="ProtNLM"/>
    </source>
</evidence>
<dbReference type="Proteomes" id="UP000287388">
    <property type="component" value="Chromosome"/>
</dbReference>
<evidence type="ECO:0000313" key="3">
    <source>
        <dbReference type="Proteomes" id="UP000287388"/>
    </source>
</evidence>
<keyword evidence="4" id="KW-1185">Reference proteome</keyword>
<dbReference type="InterPro" id="IPR017642">
    <property type="entry name" value="DNA_S_mod_DndB"/>
</dbReference>
<organism evidence="1 3">
    <name type="scientific">Brevundimonas diminuta</name>
    <name type="common">Pseudomonas diminuta</name>
    <dbReference type="NCBI Taxonomy" id="293"/>
    <lineage>
        <taxon>Bacteria</taxon>
        <taxon>Pseudomonadati</taxon>
        <taxon>Pseudomonadota</taxon>
        <taxon>Alphaproteobacteria</taxon>
        <taxon>Caulobacterales</taxon>
        <taxon>Caulobacteraceae</taxon>
        <taxon>Brevundimonas</taxon>
    </lineage>
</organism>
<evidence type="ECO:0000313" key="2">
    <source>
        <dbReference type="EMBL" id="QQB89631.1"/>
    </source>
</evidence>
<evidence type="ECO:0000313" key="4">
    <source>
        <dbReference type="Proteomes" id="UP000596117"/>
    </source>
</evidence>